<organism evidence="1 2">
    <name type="scientific">Populus trichocarpa</name>
    <name type="common">Western balsam poplar</name>
    <name type="synonym">Populus balsamifera subsp. trichocarpa</name>
    <dbReference type="NCBI Taxonomy" id="3694"/>
    <lineage>
        <taxon>Eukaryota</taxon>
        <taxon>Viridiplantae</taxon>
        <taxon>Streptophyta</taxon>
        <taxon>Embryophyta</taxon>
        <taxon>Tracheophyta</taxon>
        <taxon>Spermatophyta</taxon>
        <taxon>Magnoliopsida</taxon>
        <taxon>eudicotyledons</taxon>
        <taxon>Gunneridae</taxon>
        <taxon>Pentapetalae</taxon>
        <taxon>rosids</taxon>
        <taxon>fabids</taxon>
        <taxon>Malpighiales</taxon>
        <taxon>Salicaceae</taxon>
        <taxon>Saliceae</taxon>
        <taxon>Populus</taxon>
    </lineage>
</organism>
<evidence type="ECO:0000313" key="1">
    <source>
        <dbReference type="EMBL" id="KAI9383644.1"/>
    </source>
</evidence>
<dbReference type="EMBL" id="CM009302">
    <property type="protein sequence ID" value="KAI9383644.1"/>
    <property type="molecule type" value="Genomic_DNA"/>
</dbReference>
<name>A0ACC0S2Q7_POPTR</name>
<evidence type="ECO:0000313" key="2">
    <source>
        <dbReference type="Proteomes" id="UP000006729"/>
    </source>
</evidence>
<sequence>MLKAHLLSEVQALLCLERRKHPLRRRRFTTCASQVTSIKAIRVLKSSNMLLCLQFLLRLLLLLFPARLAMAKSLSSNLFASSLLDCGSDSIPPDPMCCPLLFLSMKKD</sequence>
<gene>
    <name evidence="1" type="ORF">POPTR_013G109201v4</name>
</gene>
<keyword evidence="2" id="KW-1185">Reference proteome</keyword>
<dbReference type="Proteomes" id="UP000006729">
    <property type="component" value="Chromosome 13"/>
</dbReference>
<accession>A0ACC0S2Q7</accession>
<comment type="caution">
    <text evidence="1">The sequence shown here is derived from an EMBL/GenBank/DDBJ whole genome shotgun (WGS) entry which is preliminary data.</text>
</comment>
<protein>
    <submittedName>
        <fullName evidence="1">Uncharacterized protein</fullName>
    </submittedName>
</protein>
<proteinExistence type="predicted"/>
<reference evidence="1 2" key="1">
    <citation type="journal article" date="2006" name="Science">
        <title>The genome of black cottonwood, Populus trichocarpa (Torr. &amp; Gray).</title>
        <authorList>
            <person name="Tuskan G.A."/>
            <person name="Difazio S."/>
            <person name="Jansson S."/>
            <person name="Bohlmann J."/>
            <person name="Grigoriev I."/>
            <person name="Hellsten U."/>
            <person name="Putnam N."/>
            <person name="Ralph S."/>
            <person name="Rombauts S."/>
            <person name="Salamov A."/>
            <person name="Schein J."/>
            <person name="Sterck L."/>
            <person name="Aerts A."/>
            <person name="Bhalerao R.R."/>
            <person name="Bhalerao R.P."/>
            <person name="Blaudez D."/>
            <person name="Boerjan W."/>
            <person name="Brun A."/>
            <person name="Brunner A."/>
            <person name="Busov V."/>
            <person name="Campbell M."/>
            <person name="Carlson J."/>
            <person name="Chalot M."/>
            <person name="Chapman J."/>
            <person name="Chen G.L."/>
            <person name="Cooper D."/>
            <person name="Coutinho P.M."/>
            <person name="Couturier J."/>
            <person name="Covert S."/>
            <person name="Cronk Q."/>
            <person name="Cunningham R."/>
            <person name="Davis J."/>
            <person name="Degroeve S."/>
            <person name="Dejardin A."/>
            <person name="Depamphilis C."/>
            <person name="Detter J."/>
            <person name="Dirks B."/>
            <person name="Dubchak I."/>
            <person name="Duplessis S."/>
            <person name="Ehlting J."/>
            <person name="Ellis B."/>
            <person name="Gendler K."/>
            <person name="Goodstein D."/>
            <person name="Gribskov M."/>
            <person name="Grimwood J."/>
            <person name="Groover A."/>
            <person name="Gunter L."/>
            <person name="Hamberger B."/>
            <person name="Heinze B."/>
            <person name="Helariutta Y."/>
            <person name="Henrissat B."/>
            <person name="Holligan D."/>
            <person name="Holt R."/>
            <person name="Huang W."/>
            <person name="Islam-Faridi N."/>
            <person name="Jones S."/>
            <person name="Jones-Rhoades M."/>
            <person name="Jorgensen R."/>
            <person name="Joshi C."/>
            <person name="Kangasjarvi J."/>
            <person name="Karlsson J."/>
            <person name="Kelleher C."/>
            <person name="Kirkpatrick R."/>
            <person name="Kirst M."/>
            <person name="Kohler A."/>
            <person name="Kalluri U."/>
            <person name="Larimer F."/>
            <person name="Leebens-Mack J."/>
            <person name="Leple J.C."/>
            <person name="Locascio P."/>
            <person name="Lou Y."/>
            <person name="Lucas S."/>
            <person name="Martin F."/>
            <person name="Montanini B."/>
            <person name="Napoli C."/>
            <person name="Nelson D.R."/>
            <person name="Nelson C."/>
            <person name="Nieminen K."/>
            <person name="Nilsson O."/>
            <person name="Pereda V."/>
            <person name="Peter G."/>
            <person name="Philippe R."/>
            <person name="Pilate G."/>
            <person name="Poliakov A."/>
            <person name="Razumovskaya J."/>
            <person name="Richardson P."/>
            <person name="Rinaldi C."/>
            <person name="Ritland K."/>
            <person name="Rouze P."/>
            <person name="Ryaboy D."/>
            <person name="Schmutz J."/>
            <person name="Schrader J."/>
            <person name="Segerman B."/>
            <person name="Shin H."/>
            <person name="Siddiqui A."/>
            <person name="Sterky F."/>
            <person name="Terry A."/>
            <person name="Tsai C.J."/>
            <person name="Uberbacher E."/>
            <person name="Unneberg P."/>
            <person name="Vahala J."/>
            <person name="Wall K."/>
            <person name="Wessler S."/>
            <person name="Yang G."/>
            <person name="Yin T."/>
            <person name="Douglas C."/>
            <person name="Marra M."/>
            <person name="Sandberg G."/>
            <person name="Van de Peer Y."/>
            <person name="Rokhsar D."/>
        </authorList>
    </citation>
    <scope>NUCLEOTIDE SEQUENCE [LARGE SCALE GENOMIC DNA]</scope>
    <source>
        <strain evidence="2">cv. Nisqually</strain>
    </source>
</reference>